<protein>
    <submittedName>
        <fullName evidence="1">Uncharacterized protein</fullName>
    </submittedName>
</protein>
<comment type="caution">
    <text evidence="1">The sequence shown here is derived from an EMBL/GenBank/DDBJ whole genome shotgun (WGS) entry which is preliminary data.</text>
</comment>
<sequence>MSDTESGAGASGSSETTTDGQLLPVAKANTTETVDSDQQEKPLVRHENLSYDDGNLLVVAESTMFQVHRSVLARKSALFKDLLSLPQPDTEEKIDDLPVVRLLDSSADVALLIDSIYNGEKYRYKEEEGPAWPTVHRLLTLGTKYQIEELREEAIQQLHRRYPKKIVGWDETCRTDNDPNTASTILVSYPIDEDIIIANVARAMDLPDIHLAALYGCCSLPFDTLVNGRTLDDGSIERLSPSDLICCLQGKENLLVTARSNLRMNLFAPESAPENCHTPESCIEKTAIMLTRYRTAEARPSRMYDPLRPEDVEIERQCADIGLCHDCVKFYIARHASLRQEIRSNLDKYICSPSKA</sequence>
<dbReference type="Proteomes" id="UP001055072">
    <property type="component" value="Unassembled WGS sequence"/>
</dbReference>
<evidence type="ECO:0000313" key="2">
    <source>
        <dbReference type="Proteomes" id="UP001055072"/>
    </source>
</evidence>
<gene>
    <name evidence="1" type="ORF">BDY19DRAFT_964688</name>
</gene>
<proteinExistence type="predicted"/>
<accession>A0ACB8TV89</accession>
<name>A0ACB8TV89_9APHY</name>
<dbReference type="EMBL" id="MU274928">
    <property type="protein sequence ID" value="KAI0085849.1"/>
    <property type="molecule type" value="Genomic_DNA"/>
</dbReference>
<reference evidence="1" key="1">
    <citation type="journal article" date="2021" name="Environ. Microbiol.">
        <title>Gene family expansions and transcriptome signatures uncover fungal adaptations to wood decay.</title>
        <authorList>
            <person name="Hage H."/>
            <person name="Miyauchi S."/>
            <person name="Viragh M."/>
            <person name="Drula E."/>
            <person name="Min B."/>
            <person name="Chaduli D."/>
            <person name="Navarro D."/>
            <person name="Favel A."/>
            <person name="Norest M."/>
            <person name="Lesage-Meessen L."/>
            <person name="Balint B."/>
            <person name="Merenyi Z."/>
            <person name="de Eugenio L."/>
            <person name="Morin E."/>
            <person name="Martinez A.T."/>
            <person name="Baldrian P."/>
            <person name="Stursova M."/>
            <person name="Martinez M.J."/>
            <person name="Novotny C."/>
            <person name="Magnuson J.K."/>
            <person name="Spatafora J.W."/>
            <person name="Maurice S."/>
            <person name="Pangilinan J."/>
            <person name="Andreopoulos W."/>
            <person name="LaButti K."/>
            <person name="Hundley H."/>
            <person name="Na H."/>
            <person name="Kuo A."/>
            <person name="Barry K."/>
            <person name="Lipzen A."/>
            <person name="Henrissat B."/>
            <person name="Riley R."/>
            <person name="Ahrendt S."/>
            <person name="Nagy L.G."/>
            <person name="Grigoriev I.V."/>
            <person name="Martin F."/>
            <person name="Rosso M.N."/>
        </authorList>
    </citation>
    <scope>NUCLEOTIDE SEQUENCE</scope>
    <source>
        <strain evidence="1">CBS 384.51</strain>
    </source>
</reference>
<evidence type="ECO:0000313" key="1">
    <source>
        <dbReference type="EMBL" id="KAI0085849.1"/>
    </source>
</evidence>
<organism evidence="1 2">
    <name type="scientific">Irpex rosettiformis</name>
    <dbReference type="NCBI Taxonomy" id="378272"/>
    <lineage>
        <taxon>Eukaryota</taxon>
        <taxon>Fungi</taxon>
        <taxon>Dikarya</taxon>
        <taxon>Basidiomycota</taxon>
        <taxon>Agaricomycotina</taxon>
        <taxon>Agaricomycetes</taxon>
        <taxon>Polyporales</taxon>
        <taxon>Irpicaceae</taxon>
        <taxon>Irpex</taxon>
    </lineage>
</organism>
<keyword evidence="2" id="KW-1185">Reference proteome</keyword>